<feature type="region of interest" description="Disordered" evidence="1">
    <location>
        <begin position="1"/>
        <end position="23"/>
    </location>
</feature>
<feature type="region of interest" description="Disordered" evidence="1">
    <location>
        <begin position="52"/>
        <end position="86"/>
    </location>
</feature>
<name>A0A0C9WPX9_9AGAR</name>
<dbReference type="AlphaFoldDB" id="A0A0C9WPX9"/>
<dbReference type="Proteomes" id="UP000054477">
    <property type="component" value="Unassembled WGS sequence"/>
</dbReference>
<proteinExistence type="predicted"/>
<dbReference type="EMBL" id="KN839497">
    <property type="protein sequence ID" value="KIJ89698.1"/>
    <property type="molecule type" value="Genomic_DNA"/>
</dbReference>
<organism evidence="3 4">
    <name type="scientific">Laccaria amethystina LaAM-08-1</name>
    <dbReference type="NCBI Taxonomy" id="1095629"/>
    <lineage>
        <taxon>Eukaryota</taxon>
        <taxon>Fungi</taxon>
        <taxon>Dikarya</taxon>
        <taxon>Basidiomycota</taxon>
        <taxon>Agaricomycotina</taxon>
        <taxon>Agaricomycetes</taxon>
        <taxon>Agaricomycetidae</taxon>
        <taxon>Agaricales</taxon>
        <taxon>Agaricineae</taxon>
        <taxon>Hydnangiaceae</taxon>
        <taxon>Laccaria</taxon>
    </lineage>
</organism>
<dbReference type="OrthoDB" id="3214502at2759"/>
<protein>
    <recommendedName>
        <fullName evidence="2">CxC2-like cysteine cluster KDZ transposase-associated domain-containing protein</fullName>
    </recommendedName>
</protein>
<evidence type="ECO:0000259" key="2">
    <source>
        <dbReference type="Pfam" id="PF18803"/>
    </source>
</evidence>
<dbReference type="HOGENOM" id="CLU_003703_12_0_1"/>
<feature type="non-terminal residue" evidence="3">
    <location>
        <position position="1"/>
    </location>
</feature>
<gene>
    <name evidence="3" type="ORF">K443DRAFT_72397</name>
</gene>
<dbReference type="InterPro" id="IPR041457">
    <property type="entry name" value="CxC2_KDZ-assoc"/>
</dbReference>
<dbReference type="PANTHER" id="PTHR33104">
    <property type="entry name" value="SI:DKEY-29D5.2"/>
    <property type="match status" value="1"/>
</dbReference>
<dbReference type="Pfam" id="PF18758">
    <property type="entry name" value="KDZ"/>
    <property type="match status" value="1"/>
</dbReference>
<evidence type="ECO:0000256" key="1">
    <source>
        <dbReference type="SAM" id="MobiDB-lite"/>
    </source>
</evidence>
<dbReference type="InterPro" id="IPR040521">
    <property type="entry name" value="KDZ"/>
</dbReference>
<reference evidence="3 4" key="1">
    <citation type="submission" date="2014-04" db="EMBL/GenBank/DDBJ databases">
        <authorList>
            <consortium name="DOE Joint Genome Institute"/>
            <person name="Kuo A."/>
            <person name="Kohler A."/>
            <person name="Nagy L.G."/>
            <person name="Floudas D."/>
            <person name="Copeland A."/>
            <person name="Barry K.W."/>
            <person name="Cichocki N."/>
            <person name="Veneault-Fourrey C."/>
            <person name="LaButti K."/>
            <person name="Lindquist E.A."/>
            <person name="Lipzen A."/>
            <person name="Lundell T."/>
            <person name="Morin E."/>
            <person name="Murat C."/>
            <person name="Sun H."/>
            <person name="Tunlid A."/>
            <person name="Henrissat B."/>
            <person name="Grigoriev I.V."/>
            <person name="Hibbett D.S."/>
            <person name="Martin F."/>
            <person name="Nordberg H.P."/>
            <person name="Cantor M.N."/>
            <person name="Hua S.X."/>
        </authorList>
    </citation>
    <scope>NUCLEOTIDE SEQUENCE [LARGE SCALE GENOMIC DNA]</scope>
    <source>
        <strain evidence="3 4">LaAM-08-1</strain>
    </source>
</reference>
<dbReference type="Pfam" id="PF18803">
    <property type="entry name" value="CxC2"/>
    <property type="match status" value="1"/>
</dbReference>
<feature type="domain" description="CxC2-like cysteine cluster KDZ transposase-associated" evidence="2">
    <location>
        <begin position="212"/>
        <end position="317"/>
    </location>
</feature>
<evidence type="ECO:0000313" key="3">
    <source>
        <dbReference type="EMBL" id="KIJ89698.1"/>
    </source>
</evidence>
<accession>A0A0C9WPX9</accession>
<dbReference type="STRING" id="1095629.A0A0C9WPX9"/>
<reference evidence="4" key="2">
    <citation type="submission" date="2015-01" db="EMBL/GenBank/DDBJ databases">
        <title>Evolutionary Origins and Diversification of the Mycorrhizal Mutualists.</title>
        <authorList>
            <consortium name="DOE Joint Genome Institute"/>
            <consortium name="Mycorrhizal Genomics Consortium"/>
            <person name="Kohler A."/>
            <person name="Kuo A."/>
            <person name="Nagy L.G."/>
            <person name="Floudas D."/>
            <person name="Copeland A."/>
            <person name="Barry K.W."/>
            <person name="Cichocki N."/>
            <person name="Veneault-Fourrey C."/>
            <person name="LaButti K."/>
            <person name="Lindquist E.A."/>
            <person name="Lipzen A."/>
            <person name="Lundell T."/>
            <person name="Morin E."/>
            <person name="Murat C."/>
            <person name="Riley R."/>
            <person name="Ohm R."/>
            <person name="Sun H."/>
            <person name="Tunlid A."/>
            <person name="Henrissat B."/>
            <person name="Grigoriev I.V."/>
            <person name="Hibbett D.S."/>
            <person name="Martin F."/>
        </authorList>
    </citation>
    <scope>NUCLEOTIDE SEQUENCE [LARGE SCALE GENOMIC DNA]</scope>
    <source>
        <strain evidence="4">LaAM-08-1</strain>
    </source>
</reference>
<dbReference type="PANTHER" id="PTHR33104:SF2">
    <property type="entry name" value="CXC3 LIKE CYSTEINE CLUSTER DOMAIN-CONTAINING PROTEIN"/>
    <property type="match status" value="1"/>
</dbReference>
<evidence type="ECO:0000313" key="4">
    <source>
        <dbReference type="Proteomes" id="UP000054477"/>
    </source>
</evidence>
<sequence length="685" mass="77116">MSNAARFNAGRNPDGSFRPSKRRKIGAYHDRLVLDDDLDVIHSRATQFNTSRRLVSETPRAAQTGQSAWVASGSWAPEDNNEVGLDPGSEWYDEAMEGDVMEERMSPENNKMKEKKRSRLSKRPHIIWKERYRTEYLDEFLRGEGRGDFRREMSCPDCLTRGIVIPGSPDHRCADCFFPDLVCGSCCARRHRQLPFHRIQKWNGTFFGVVTLKSLGLRIQLNHTRSPCKNAEPCHADLRVLHTNGVHDVAFDYCGCERALPKHIQLLRRGLYPASQKIPKTCASFSLLQLLHLLALTTKGSTYDFYRTLEKLTSNTGLNVPKSRYRPLLRVVLQFRHLKMLKRGGVCHDPAGVAGVKPGSLGLSCPHCPRPGINLPEGWEKSPDSLKFLYNLIYSMDANFRLKNQLVSSFSSDPGLGIGMAYMVPCEGYDAYVLSRASDEDISTCVGFQALAKANSKFSRGLRFTGVGAVSCARSEMVLPSCVGNLQKGERYANMDYIFGTAIRNTSPNTPVVISYDIACQWFTNLRTRMNSHWPKELLPASPLEMRPQIPAFHEPGHGQVGHQEYSFKLSLGMGLTDGEGCERIWAANNALGNATKTQGPGSRQDVIDDHFGFWNWLKYCGMGKALMKKYTTAIRQRNVQAEGHRGFTNTLPKELALEWEKMCEEWDRAMYPKQAGNPFLTRGL</sequence>
<keyword evidence="4" id="KW-1185">Reference proteome</keyword>